<dbReference type="GO" id="GO:0044774">
    <property type="term" value="P:mitotic DNA integrity checkpoint signaling"/>
    <property type="evidence" value="ECO:0007669"/>
    <property type="project" value="TreeGrafter"/>
</dbReference>
<dbReference type="Proteomes" id="UP000663882">
    <property type="component" value="Unassembled WGS sequence"/>
</dbReference>
<name>A0A815Q5B1_9BILA</name>
<dbReference type="GO" id="GO:0000014">
    <property type="term" value="F:single-stranded DNA endodeoxyribonuclease activity"/>
    <property type="evidence" value="ECO:0007669"/>
    <property type="project" value="TreeGrafter"/>
</dbReference>
<proteinExistence type="predicted"/>
<sequence>MNKEKFRFYIKVRTALNIPARIICDELCSVFGDQAPALRTVEWWSKLFREGREDVEDEERPGRPITETTSENIKQVRSLIDDNPHITIQEME</sequence>
<dbReference type="GO" id="GO:0044547">
    <property type="term" value="F:DNA topoisomerase binding"/>
    <property type="evidence" value="ECO:0007669"/>
    <property type="project" value="TreeGrafter"/>
</dbReference>
<dbReference type="GO" id="GO:0006303">
    <property type="term" value="P:double-strand break repair via nonhomologous end joining"/>
    <property type="evidence" value="ECO:0007669"/>
    <property type="project" value="TreeGrafter"/>
</dbReference>
<dbReference type="EMBL" id="CAJNOO010006956">
    <property type="protein sequence ID" value="CAF1459025.1"/>
    <property type="molecule type" value="Genomic_DNA"/>
</dbReference>
<evidence type="ECO:0000259" key="1">
    <source>
        <dbReference type="Pfam" id="PF17906"/>
    </source>
</evidence>
<dbReference type="PANTHER" id="PTHR46060:SF2">
    <property type="entry name" value="HISTONE-LYSINE N-METHYLTRANSFERASE SETMAR"/>
    <property type="match status" value="1"/>
</dbReference>
<accession>A0A815Q5B1</accession>
<comment type="caution">
    <text evidence="2">The sequence shown here is derived from an EMBL/GenBank/DDBJ whole genome shotgun (WGS) entry which is preliminary data.</text>
</comment>
<dbReference type="GO" id="GO:0042800">
    <property type="term" value="F:histone H3K4 methyltransferase activity"/>
    <property type="evidence" value="ECO:0007669"/>
    <property type="project" value="TreeGrafter"/>
</dbReference>
<gene>
    <name evidence="2" type="ORF">RFH988_LOCUS37073</name>
</gene>
<dbReference type="GO" id="GO:0003690">
    <property type="term" value="F:double-stranded DNA binding"/>
    <property type="evidence" value="ECO:0007669"/>
    <property type="project" value="TreeGrafter"/>
</dbReference>
<reference evidence="2" key="1">
    <citation type="submission" date="2021-02" db="EMBL/GenBank/DDBJ databases">
        <authorList>
            <person name="Nowell W R."/>
        </authorList>
    </citation>
    <scope>NUCLEOTIDE SEQUENCE</scope>
</reference>
<dbReference type="InterPro" id="IPR052709">
    <property type="entry name" value="Transposase-MT_Hybrid"/>
</dbReference>
<dbReference type="GO" id="GO:0015074">
    <property type="term" value="P:DNA integration"/>
    <property type="evidence" value="ECO:0007669"/>
    <property type="project" value="TreeGrafter"/>
</dbReference>
<dbReference type="GO" id="GO:0003697">
    <property type="term" value="F:single-stranded DNA binding"/>
    <property type="evidence" value="ECO:0007669"/>
    <property type="project" value="TreeGrafter"/>
</dbReference>
<feature type="domain" description="Mos1 transposase HTH" evidence="1">
    <location>
        <begin position="22"/>
        <end position="51"/>
    </location>
</feature>
<dbReference type="GO" id="GO:0046975">
    <property type="term" value="F:histone H3K36 methyltransferase activity"/>
    <property type="evidence" value="ECO:0007669"/>
    <property type="project" value="TreeGrafter"/>
</dbReference>
<feature type="non-terminal residue" evidence="2">
    <location>
        <position position="92"/>
    </location>
</feature>
<organism evidence="2 3">
    <name type="scientific">Rotaria sordida</name>
    <dbReference type="NCBI Taxonomy" id="392033"/>
    <lineage>
        <taxon>Eukaryota</taxon>
        <taxon>Metazoa</taxon>
        <taxon>Spiralia</taxon>
        <taxon>Gnathifera</taxon>
        <taxon>Rotifera</taxon>
        <taxon>Eurotatoria</taxon>
        <taxon>Bdelloidea</taxon>
        <taxon>Philodinida</taxon>
        <taxon>Philodinidae</taxon>
        <taxon>Rotaria</taxon>
    </lineage>
</organism>
<dbReference type="InterPro" id="IPR041426">
    <property type="entry name" value="Mos1_HTH"/>
</dbReference>
<protein>
    <recommendedName>
        <fullName evidence="1">Mos1 transposase HTH domain-containing protein</fullName>
    </recommendedName>
</protein>
<dbReference type="GO" id="GO:0000793">
    <property type="term" value="C:condensed chromosome"/>
    <property type="evidence" value="ECO:0007669"/>
    <property type="project" value="TreeGrafter"/>
</dbReference>
<dbReference type="GO" id="GO:0000729">
    <property type="term" value="P:DNA double-strand break processing"/>
    <property type="evidence" value="ECO:0007669"/>
    <property type="project" value="TreeGrafter"/>
</dbReference>
<dbReference type="AlphaFoldDB" id="A0A815Q5B1"/>
<dbReference type="GO" id="GO:0035861">
    <property type="term" value="C:site of double-strand break"/>
    <property type="evidence" value="ECO:0007669"/>
    <property type="project" value="TreeGrafter"/>
</dbReference>
<dbReference type="PANTHER" id="PTHR46060">
    <property type="entry name" value="MARINER MOS1 TRANSPOSASE-LIKE PROTEIN"/>
    <property type="match status" value="1"/>
</dbReference>
<dbReference type="Pfam" id="PF17906">
    <property type="entry name" value="HTH_48"/>
    <property type="match status" value="1"/>
</dbReference>
<evidence type="ECO:0000313" key="3">
    <source>
        <dbReference type="Proteomes" id="UP000663882"/>
    </source>
</evidence>
<evidence type="ECO:0000313" key="2">
    <source>
        <dbReference type="EMBL" id="CAF1459025.1"/>
    </source>
</evidence>
<dbReference type="GO" id="GO:0005634">
    <property type="term" value="C:nucleus"/>
    <property type="evidence" value="ECO:0007669"/>
    <property type="project" value="TreeGrafter"/>
</dbReference>
<dbReference type="GO" id="GO:0031297">
    <property type="term" value="P:replication fork processing"/>
    <property type="evidence" value="ECO:0007669"/>
    <property type="project" value="TreeGrafter"/>
</dbReference>